<organism evidence="4 5">
    <name type="scientific">Olpidium bornovanus</name>
    <dbReference type="NCBI Taxonomy" id="278681"/>
    <lineage>
        <taxon>Eukaryota</taxon>
        <taxon>Fungi</taxon>
        <taxon>Fungi incertae sedis</taxon>
        <taxon>Olpidiomycota</taxon>
        <taxon>Olpidiomycotina</taxon>
        <taxon>Olpidiomycetes</taxon>
        <taxon>Olpidiales</taxon>
        <taxon>Olpidiaceae</taxon>
        <taxon>Olpidium</taxon>
    </lineage>
</organism>
<evidence type="ECO:0000313" key="4">
    <source>
        <dbReference type="EMBL" id="KAG5458947.1"/>
    </source>
</evidence>
<dbReference type="EMBL" id="JAEFCI010007646">
    <property type="protein sequence ID" value="KAG5458947.1"/>
    <property type="molecule type" value="Genomic_DNA"/>
</dbReference>
<dbReference type="CDD" id="cd11717">
    <property type="entry name" value="THUMP_THUMPD1_like"/>
    <property type="match status" value="1"/>
</dbReference>
<dbReference type="SUPFAM" id="SSF143437">
    <property type="entry name" value="THUMP domain-like"/>
    <property type="match status" value="1"/>
</dbReference>
<dbReference type="OrthoDB" id="367221at2759"/>
<dbReference type="AlphaFoldDB" id="A0A8H8DIC7"/>
<evidence type="ECO:0000256" key="2">
    <source>
        <dbReference type="SAM" id="MobiDB-lite"/>
    </source>
</evidence>
<evidence type="ECO:0000256" key="1">
    <source>
        <dbReference type="PROSITE-ProRule" id="PRU00529"/>
    </source>
</evidence>
<dbReference type="InterPro" id="IPR040183">
    <property type="entry name" value="THUMPD1-like"/>
</dbReference>
<keyword evidence="1" id="KW-0694">RNA-binding</keyword>
<evidence type="ECO:0000259" key="3">
    <source>
        <dbReference type="PROSITE" id="PS51165"/>
    </source>
</evidence>
<protein>
    <recommendedName>
        <fullName evidence="3">THUMP domain-containing protein</fullName>
    </recommendedName>
</protein>
<gene>
    <name evidence="4" type="ORF">BJ554DRAFT_737</name>
</gene>
<dbReference type="Gene3D" id="3.30.2300.10">
    <property type="entry name" value="THUMP superfamily"/>
    <property type="match status" value="1"/>
</dbReference>
<reference evidence="4 5" key="1">
    <citation type="journal article" name="Sci. Rep.">
        <title>Genome-scale phylogenetic analyses confirm Olpidium as the closest living zoosporic fungus to the non-flagellated, terrestrial fungi.</title>
        <authorList>
            <person name="Chang Y."/>
            <person name="Rochon D."/>
            <person name="Sekimoto S."/>
            <person name="Wang Y."/>
            <person name="Chovatia M."/>
            <person name="Sandor L."/>
            <person name="Salamov A."/>
            <person name="Grigoriev I.V."/>
            <person name="Stajich J.E."/>
            <person name="Spatafora J.W."/>
        </authorList>
    </citation>
    <scope>NUCLEOTIDE SEQUENCE [LARGE SCALE GENOMIC DNA]</scope>
    <source>
        <strain evidence="4">S191</strain>
    </source>
</reference>
<sequence length="200" mass="22345">MPRCGSGCAGSQAPGGCRRDAGAEDQVRATRRFSIFSMPSFPPISWQVSRHFSAINFRVESRDLPRPNVGSLGVPSRDFFRPKDGSPLRSFLFPPSLAVWQNYRRYSQRFVPFAGTCRANINDIRKLAQQLLAPHFHQEGGEPKTFKIIPKIRQCGGVQRDEIIKVVAEVVGDNHKAEMENAELVILVEAFRVSLCGFLA</sequence>
<proteinExistence type="predicted"/>
<comment type="caution">
    <text evidence="4">The sequence shown here is derived from an EMBL/GenBank/DDBJ whole genome shotgun (WGS) entry which is preliminary data.</text>
</comment>
<accession>A0A8H8DIC7</accession>
<dbReference type="GO" id="GO:0006400">
    <property type="term" value="P:tRNA modification"/>
    <property type="evidence" value="ECO:0007669"/>
    <property type="project" value="InterPro"/>
</dbReference>
<keyword evidence="5" id="KW-1185">Reference proteome</keyword>
<dbReference type="GO" id="GO:0003723">
    <property type="term" value="F:RNA binding"/>
    <property type="evidence" value="ECO:0007669"/>
    <property type="project" value="UniProtKB-UniRule"/>
</dbReference>
<feature type="region of interest" description="Disordered" evidence="2">
    <location>
        <begin position="1"/>
        <end position="23"/>
    </location>
</feature>
<dbReference type="SMART" id="SM00981">
    <property type="entry name" value="THUMP"/>
    <property type="match status" value="1"/>
</dbReference>
<dbReference type="InterPro" id="IPR004114">
    <property type="entry name" value="THUMP_dom"/>
</dbReference>
<dbReference type="Pfam" id="PF02926">
    <property type="entry name" value="THUMP"/>
    <property type="match status" value="1"/>
</dbReference>
<dbReference type="PROSITE" id="PS51165">
    <property type="entry name" value="THUMP"/>
    <property type="match status" value="1"/>
</dbReference>
<feature type="domain" description="THUMP" evidence="3">
    <location>
        <begin position="95"/>
        <end position="200"/>
    </location>
</feature>
<dbReference type="Proteomes" id="UP000673691">
    <property type="component" value="Unassembled WGS sequence"/>
</dbReference>
<name>A0A8H8DIC7_9FUNG</name>
<evidence type="ECO:0000313" key="5">
    <source>
        <dbReference type="Proteomes" id="UP000673691"/>
    </source>
</evidence>
<dbReference type="PANTHER" id="PTHR13452:SF10">
    <property type="entry name" value="THUMP DOMAIN-CONTAINING PROTEIN 1"/>
    <property type="match status" value="1"/>
</dbReference>
<dbReference type="PANTHER" id="PTHR13452">
    <property type="entry name" value="THUMP DOMAIN CONTAINING PROTEIN 1-RELATED"/>
    <property type="match status" value="1"/>
</dbReference>
<dbReference type="FunFam" id="3.30.2300.10:FF:000001">
    <property type="entry name" value="THUMP domain-containing protein 1"/>
    <property type="match status" value="1"/>
</dbReference>